<dbReference type="PANTHER" id="PTHR42994:SF2">
    <property type="entry name" value="PEPTIDASE"/>
    <property type="match status" value="1"/>
</dbReference>
<name>A0A485M2G2_9ZZZZ</name>
<evidence type="ECO:0000313" key="8">
    <source>
        <dbReference type="EMBL" id="VFU15444.1"/>
    </source>
</evidence>
<dbReference type="PROSITE" id="PS00758">
    <property type="entry name" value="ARGE_DAPE_CPG2_1"/>
    <property type="match status" value="1"/>
</dbReference>
<dbReference type="AlphaFoldDB" id="A0A485M2G2"/>
<evidence type="ECO:0000256" key="5">
    <source>
        <dbReference type="ARBA" id="ARBA00022833"/>
    </source>
</evidence>
<dbReference type="InterPro" id="IPR010162">
    <property type="entry name" value="PepT-like"/>
</dbReference>
<dbReference type="GO" id="GO:0006508">
    <property type="term" value="P:proteolysis"/>
    <property type="evidence" value="ECO:0007669"/>
    <property type="project" value="UniProtKB-KW"/>
</dbReference>
<dbReference type="InterPro" id="IPR001261">
    <property type="entry name" value="ArgE/DapE_CS"/>
</dbReference>
<dbReference type="Pfam" id="PF07687">
    <property type="entry name" value="M20_dimer"/>
    <property type="match status" value="1"/>
</dbReference>
<dbReference type="InterPro" id="IPR036264">
    <property type="entry name" value="Bact_exopeptidase_dim_dom"/>
</dbReference>
<keyword evidence="4" id="KW-0378">Hydrolase</keyword>
<keyword evidence="5" id="KW-0862">Zinc</keyword>
<keyword evidence="2" id="KW-0645">Protease</keyword>
<evidence type="ECO:0000256" key="4">
    <source>
        <dbReference type="ARBA" id="ARBA00022801"/>
    </source>
</evidence>
<evidence type="ECO:0000256" key="1">
    <source>
        <dbReference type="ARBA" id="ARBA00001947"/>
    </source>
</evidence>
<organism evidence="8">
    <name type="scientific">anaerobic digester metagenome</name>
    <dbReference type="NCBI Taxonomy" id="1263854"/>
    <lineage>
        <taxon>unclassified sequences</taxon>
        <taxon>metagenomes</taxon>
        <taxon>ecological metagenomes</taxon>
    </lineage>
</organism>
<dbReference type="GO" id="GO:0046872">
    <property type="term" value="F:metal ion binding"/>
    <property type="evidence" value="ECO:0007669"/>
    <property type="project" value="UniProtKB-KW"/>
</dbReference>
<dbReference type="PANTHER" id="PTHR42994">
    <property type="entry name" value="PEPTIDASE T"/>
    <property type="match status" value="1"/>
</dbReference>
<comment type="cofactor">
    <cofactor evidence="1">
        <name>Zn(2+)</name>
        <dbReference type="ChEBI" id="CHEBI:29105"/>
    </cofactor>
</comment>
<dbReference type="InterPro" id="IPR002933">
    <property type="entry name" value="Peptidase_M20"/>
</dbReference>
<accession>A0A485M2G2</accession>
<dbReference type="EMBL" id="CAADRN010000222">
    <property type="protein sequence ID" value="VFU15444.1"/>
    <property type="molecule type" value="Genomic_DNA"/>
</dbReference>
<proteinExistence type="predicted"/>
<dbReference type="SUPFAM" id="SSF53187">
    <property type="entry name" value="Zn-dependent exopeptidases"/>
    <property type="match status" value="1"/>
</dbReference>
<dbReference type="NCBIfam" id="TIGR01883">
    <property type="entry name" value="PepT-like"/>
    <property type="match status" value="1"/>
</dbReference>
<dbReference type="Pfam" id="PF01546">
    <property type="entry name" value="Peptidase_M20"/>
    <property type="match status" value="1"/>
</dbReference>
<dbReference type="SUPFAM" id="SSF55031">
    <property type="entry name" value="Bacterial exopeptidase dimerisation domain"/>
    <property type="match status" value="1"/>
</dbReference>
<feature type="domain" description="Peptidase M20 dimerisation" evidence="7">
    <location>
        <begin position="187"/>
        <end position="277"/>
    </location>
</feature>
<evidence type="ECO:0000256" key="3">
    <source>
        <dbReference type="ARBA" id="ARBA00022723"/>
    </source>
</evidence>
<keyword evidence="6" id="KW-0482">Metalloprotease</keyword>
<dbReference type="Gene3D" id="3.30.70.360">
    <property type="match status" value="1"/>
</dbReference>
<reference evidence="8" key="1">
    <citation type="submission" date="2019-03" db="EMBL/GenBank/DDBJ databases">
        <authorList>
            <person name="Hao L."/>
        </authorList>
    </citation>
    <scope>NUCLEOTIDE SEQUENCE</scope>
</reference>
<gene>
    <name evidence="8" type="primary">PepD</name>
    <name evidence="8" type="ORF">SCFA_2990004</name>
</gene>
<sequence>MKQSEVHPDRLIEEFLELVQVDSISGKERQLADLLIRKLTDLGLEVREDEAGSAVDSNTGNIIGRLPGSGRGPVIMLCAHMDTVEPGLGVKPVLADGVIRSAGDTVLGADDKAGIATILEVLRIVREHSFEHGGLEVVFTIWEEGGMFGAKNLQYNQLKARYGFVLDSDGVPGTIITRAPSHDEIGITIRGRAAHAGLNPEDGINAIKVASEAIAQMDLGRIDHETTCNIGIISGGKATNIVPDSVTIKGESRSLCASKREAQTARICRAVYKAAENYGAQVEITTELLYSGFHLDQESPPVKVALEAARRLGLQPKLEKTGGGSDANIFNHRGIPTAVLGIGMKKAHTCEEYITTADLVDNARYLFEILRVAQGQAF</sequence>
<dbReference type="GO" id="GO:0008237">
    <property type="term" value="F:metallopeptidase activity"/>
    <property type="evidence" value="ECO:0007669"/>
    <property type="project" value="UniProtKB-KW"/>
</dbReference>
<keyword evidence="3" id="KW-0479">Metal-binding</keyword>
<dbReference type="InterPro" id="IPR011650">
    <property type="entry name" value="Peptidase_M20_dimer"/>
</dbReference>
<evidence type="ECO:0000256" key="6">
    <source>
        <dbReference type="ARBA" id="ARBA00023049"/>
    </source>
</evidence>
<dbReference type="PIRSF" id="PIRSF001123">
    <property type="entry name" value="PepA_GA"/>
    <property type="match status" value="1"/>
</dbReference>
<protein>
    <submittedName>
        <fullName evidence="8">Di-and tripeptidases</fullName>
    </submittedName>
</protein>
<evidence type="ECO:0000256" key="2">
    <source>
        <dbReference type="ARBA" id="ARBA00022670"/>
    </source>
</evidence>
<dbReference type="InterPro" id="IPR008007">
    <property type="entry name" value="Peptidase_M42"/>
</dbReference>
<dbReference type="Gene3D" id="3.40.630.10">
    <property type="entry name" value="Zn peptidases"/>
    <property type="match status" value="1"/>
</dbReference>
<evidence type="ECO:0000259" key="7">
    <source>
        <dbReference type="Pfam" id="PF07687"/>
    </source>
</evidence>